<evidence type="ECO:0000259" key="6">
    <source>
        <dbReference type="Pfam" id="PF13086"/>
    </source>
</evidence>
<gene>
    <name evidence="8" type="ORF">MGAL_10B052941</name>
</gene>
<dbReference type="Gene3D" id="3.40.50.300">
    <property type="entry name" value="P-loop containing nucleotide triphosphate hydrolases"/>
    <property type="match status" value="2"/>
</dbReference>
<evidence type="ECO:0000256" key="3">
    <source>
        <dbReference type="ARBA" id="ARBA00022801"/>
    </source>
</evidence>
<dbReference type="Pfam" id="PF13086">
    <property type="entry name" value="AAA_11"/>
    <property type="match status" value="1"/>
</dbReference>
<evidence type="ECO:0000259" key="7">
    <source>
        <dbReference type="Pfam" id="PF13087"/>
    </source>
</evidence>
<dbReference type="GO" id="GO:0005524">
    <property type="term" value="F:ATP binding"/>
    <property type="evidence" value="ECO:0007669"/>
    <property type="project" value="UniProtKB-KW"/>
</dbReference>
<evidence type="ECO:0000256" key="4">
    <source>
        <dbReference type="ARBA" id="ARBA00022806"/>
    </source>
</evidence>
<dbReference type="InterPro" id="IPR041679">
    <property type="entry name" value="DNA2/NAM7-like_C"/>
</dbReference>
<comment type="caution">
    <text evidence="8">The sequence shown here is derived from an EMBL/GenBank/DDBJ whole genome shotgun (WGS) entry which is preliminary data.</text>
</comment>
<sequence>MLYQLERLPSEFRHMDNTDISQYIPTTVETEYDINSEISFRRKSSREYDKTKGLQKNAKSNVVVIDQYCNFTMSFSHGQIIAVQLSSEFEKGILTPKPQLFDMTGNIKFCLQHISDPVQCFERYSSVKTSHKYDSEQQYQQVWLPIVRMESAMAANKDSPIVINNLPIKFEENGGYFPLMSYFCEQRNIILHEMINEFHDGDKDPKNAERTKSLPVSDYLCIKCPISKENSHFTPNEHSNPADYRYLIIHSKIDKIKTLQIGKSKETTYVHFTKIPSPQNIPEQLLTDKENILCSVDLIQIPDTDKRIMWYLRQLDTASELAKSIAVGHNKTLLPNLDDHHLQAIQDVVDVPRDILFPNNASQEKAIRKALSSSFSLIHGPPGTGKTYTALKLIYLFERINSTLDNGNKGKIVFCGPSNKSVDLVTKLFYEKFGKLKFARLYGEAIENRDFPVPGRVFVTRSGGKEFKVDKQLQCVAVHHMIRESDRPFAEQILKFDEMFNRNPNRVAPKSIKKYTKLVIAASVDLIKVQDIIFCTTSMATSIKLVGAGGDNIFQCIIDEAGMCTEPECIATIIATKAKQVVLIGDHKQLQPITLCRDAAKLGLETSLFQRYGHNTVQLNRQYRMHESICEFPSKKFYDNSLITETEEDDCTLEIWRNPNQRHIFYHVEGTESILPVNTEVGNEMSRSNQKEVEQVVKVFQTLMHQIPGDRTTKISAIKIMSQYNAQCSAIRNALAEKTFTDVNVDTVVACQGGQWDYVIFSLVRSLPKYRIEPRPTKGWCIQNLGFIIDEHQMTVALTRAKKGLFLIGNKELLQCDSNWGELIKSYGSKGCVEFGEEDDDVDIKE</sequence>
<dbReference type="GO" id="GO:0043139">
    <property type="term" value="F:5'-3' DNA helicase activity"/>
    <property type="evidence" value="ECO:0007669"/>
    <property type="project" value="TreeGrafter"/>
</dbReference>
<keyword evidence="4" id="KW-0347">Helicase</keyword>
<dbReference type="InterPro" id="IPR041677">
    <property type="entry name" value="DNA2/NAM7_AAA_11"/>
</dbReference>
<dbReference type="GO" id="GO:0005694">
    <property type="term" value="C:chromosome"/>
    <property type="evidence" value="ECO:0007669"/>
    <property type="project" value="UniProtKB-ARBA"/>
</dbReference>
<protein>
    <submittedName>
        <fullName evidence="8">Uncharacterized protein</fullName>
    </submittedName>
</protein>
<feature type="domain" description="DNA2/NAM7 helicase helicase" evidence="6">
    <location>
        <begin position="360"/>
        <end position="595"/>
    </location>
</feature>
<keyword evidence="3" id="KW-0378">Hydrolase</keyword>
<name>A0A8B6EXE2_MYTGA</name>
<evidence type="ECO:0000313" key="9">
    <source>
        <dbReference type="Proteomes" id="UP000596742"/>
    </source>
</evidence>
<dbReference type="InterPro" id="IPR050534">
    <property type="entry name" value="Coronavir_polyprotein_1ab"/>
</dbReference>
<accession>A0A8B6EXE2</accession>
<evidence type="ECO:0000313" key="8">
    <source>
        <dbReference type="EMBL" id="VDI41597.1"/>
    </source>
</evidence>
<dbReference type="PANTHER" id="PTHR43788">
    <property type="entry name" value="DNA2/NAM7 HELICASE FAMILY MEMBER"/>
    <property type="match status" value="1"/>
</dbReference>
<dbReference type="PANTHER" id="PTHR43788:SF16">
    <property type="entry name" value="HELICASE WITH ZINC FINGER 2"/>
    <property type="match status" value="1"/>
</dbReference>
<keyword evidence="2" id="KW-0547">Nucleotide-binding</keyword>
<keyword evidence="5" id="KW-0067">ATP-binding</keyword>
<dbReference type="OrthoDB" id="2285229at2759"/>
<evidence type="ECO:0000256" key="2">
    <source>
        <dbReference type="ARBA" id="ARBA00022741"/>
    </source>
</evidence>
<dbReference type="EMBL" id="UYJE01005912">
    <property type="protein sequence ID" value="VDI41597.1"/>
    <property type="molecule type" value="Genomic_DNA"/>
</dbReference>
<dbReference type="GO" id="GO:0016787">
    <property type="term" value="F:hydrolase activity"/>
    <property type="evidence" value="ECO:0007669"/>
    <property type="project" value="UniProtKB-KW"/>
</dbReference>
<dbReference type="CDD" id="cd18808">
    <property type="entry name" value="SF1_C_Upf1"/>
    <property type="match status" value="1"/>
</dbReference>
<feature type="domain" description="DNA2/NAM7 helicase-like C-terminal" evidence="7">
    <location>
        <begin position="604"/>
        <end position="811"/>
    </location>
</feature>
<proteinExistence type="inferred from homology"/>
<dbReference type="Pfam" id="PF13087">
    <property type="entry name" value="AAA_12"/>
    <property type="match status" value="1"/>
</dbReference>
<evidence type="ECO:0000256" key="1">
    <source>
        <dbReference type="ARBA" id="ARBA00007913"/>
    </source>
</evidence>
<dbReference type="InterPro" id="IPR047187">
    <property type="entry name" value="SF1_C_Upf1"/>
</dbReference>
<reference evidence="8" key="1">
    <citation type="submission" date="2018-11" db="EMBL/GenBank/DDBJ databases">
        <authorList>
            <person name="Alioto T."/>
            <person name="Alioto T."/>
        </authorList>
    </citation>
    <scope>NUCLEOTIDE SEQUENCE</scope>
</reference>
<keyword evidence="9" id="KW-1185">Reference proteome</keyword>
<dbReference type="AlphaFoldDB" id="A0A8B6EXE2"/>
<organism evidence="8 9">
    <name type="scientific">Mytilus galloprovincialis</name>
    <name type="common">Mediterranean mussel</name>
    <dbReference type="NCBI Taxonomy" id="29158"/>
    <lineage>
        <taxon>Eukaryota</taxon>
        <taxon>Metazoa</taxon>
        <taxon>Spiralia</taxon>
        <taxon>Lophotrochozoa</taxon>
        <taxon>Mollusca</taxon>
        <taxon>Bivalvia</taxon>
        <taxon>Autobranchia</taxon>
        <taxon>Pteriomorphia</taxon>
        <taxon>Mytilida</taxon>
        <taxon>Mytiloidea</taxon>
        <taxon>Mytilidae</taxon>
        <taxon>Mytilinae</taxon>
        <taxon>Mytilus</taxon>
    </lineage>
</organism>
<dbReference type="InterPro" id="IPR027417">
    <property type="entry name" value="P-loop_NTPase"/>
</dbReference>
<comment type="similarity">
    <text evidence="1">Belongs to the DNA2/NAM7 helicase family.</text>
</comment>
<evidence type="ECO:0000256" key="5">
    <source>
        <dbReference type="ARBA" id="ARBA00022840"/>
    </source>
</evidence>
<dbReference type="Proteomes" id="UP000596742">
    <property type="component" value="Unassembled WGS sequence"/>
</dbReference>
<dbReference type="SUPFAM" id="SSF52540">
    <property type="entry name" value="P-loop containing nucleoside triphosphate hydrolases"/>
    <property type="match status" value="1"/>
</dbReference>
<dbReference type="FunFam" id="3.40.50.300:FF:000326">
    <property type="entry name" value="P-loop containing nucleoside triphosphate hydrolase"/>
    <property type="match status" value="1"/>
</dbReference>